<dbReference type="InterPro" id="IPR029063">
    <property type="entry name" value="SAM-dependent_MTases_sf"/>
</dbReference>
<dbReference type="KEGG" id="nev:NTE_02009"/>
<gene>
    <name evidence="5" type="ORF">NTE_02009</name>
</gene>
<dbReference type="AlphaFoldDB" id="A0A075MR76"/>
<dbReference type="RefSeq" id="WP_148700715.1">
    <property type="nucleotide sequence ID" value="NZ_CP007174.1"/>
</dbReference>
<dbReference type="SUPFAM" id="SSF53335">
    <property type="entry name" value="S-adenosyl-L-methionine-dependent methyltransferases"/>
    <property type="match status" value="1"/>
</dbReference>
<dbReference type="GO" id="GO:0032259">
    <property type="term" value="P:methylation"/>
    <property type="evidence" value="ECO:0007669"/>
    <property type="project" value="UniProtKB-KW"/>
</dbReference>
<dbReference type="STRING" id="1459636.NTE_02009"/>
<dbReference type="Pfam" id="PF13649">
    <property type="entry name" value="Methyltransf_25"/>
    <property type="match status" value="1"/>
</dbReference>
<dbReference type="OrthoDB" id="8915at2157"/>
<dbReference type="InterPro" id="IPR041698">
    <property type="entry name" value="Methyltransf_25"/>
</dbReference>
<keyword evidence="2" id="KW-0808">Transferase</keyword>
<sequence>MKGDNDGPSFSNIPAKSASYYDRNTQSYSESNQNPADFIDEFLEYLQKGKGKAVLDLGSGPGINAGYMHSRNFQVIGIDLSEKMIEYARSRYPHIEFRLGDMTKLPFSANSFDSILASYSLIHLTKDIIGSVLARLYEILRQGGVIYLSVQCGNSTQGFFSHPLIPSDQVFLNIFAKEEIVGLLSEHRFEIISQHEKLPHGKVFNFTKLFIIAKKTEPLQQA</sequence>
<dbReference type="Proteomes" id="UP000028194">
    <property type="component" value="Chromosome"/>
</dbReference>
<dbReference type="PANTHER" id="PTHR43861">
    <property type="entry name" value="TRANS-ACONITATE 2-METHYLTRANSFERASE-RELATED"/>
    <property type="match status" value="1"/>
</dbReference>
<keyword evidence="5" id="KW-0830">Ubiquinone</keyword>
<name>A0A075MR76_9ARCH</name>
<feature type="domain" description="Methyltransferase" evidence="4">
    <location>
        <begin position="54"/>
        <end position="144"/>
    </location>
</feature>
<dbReference type="GO" id="GO:0008168">
    <property type="term" value="F:methyltransferase activity"/>
    <property type="evidence" value="ECO:0007669"/>
    <property type="project" value="UniProtKB-KW"/>
</dbReference>
<dbReference type="HOGENOM" id="CLU_1183955_0_0_2"/>
<evidence type="ECO:0000256" key="2">
    <source>
        <dbReference type="ARBA" id="ARBA00022679"/>
    </source>
</evidence>
<reference evidence="5 6" key="1">
    <citation type="journal article" date="2014" name="PLoS ONE">
        <title>Genome Sequence of Candidatus Nitrososphaera evergladensis from Group I.1b Enriched from Everglades Soil Reveals Novel Genomic Features of the Ammonia-Oxidizing Archaea.</title>
        <authorList>
            <person name="Zhalnina K.V."/>
            <person name="Dias R."/>
            <person name="Leonard M.T."/>
            <person name="Dorr de Quadros P."/>
            <person name="Camargo F.A."/>
            <person name="Drew J.C."/>
            <person name="Farmerie W.G."/>
            <person name="Daroub S.H."/>
            <person name="Triplett E.W."/>
        </authorList>
    </citation>
    <scope>NUCLEOTIDE SEQUENCE [LARGE SCALE GENOMIC DNA]</scope>
    <source>
        <strain evidence="5 6">SR1</strain>
    </source>
</reference>
<dbReference type="GeneID" id="41597756"/>
<feature type="region of interest" description="Disordered" evidence="3">
    <location>
        <begin position="1"/>
        <end position="33"/>
    </location>
</feature>
<evidence type="ECO:0000313" key="6">
    <source>
        <dbReference type="Proteomes" id="UP000028194"/>
    </source>
</evidence>
<keyword evidence="1 5" id="KW-0489">Methyltransferase</keyword>
<evidence type="ECO:0000259" key="4">
    <source>
        <dbReference type="Pfam" id="PF13649"/>
    </source>
</evidence>
<proteinExistence type="predicted"/>
<dbReference type="Gene3D" id="3.40.50.150">
    <property type="entry name" value="Vaccinia Virus protein VP39"/>
    <property type="match status" value="1"/>
</dbReference>
<evidence type="ECO:0000256" key="1">
    <source>
        <dbReference type="ARBA" id="ARBA00022603"/>
    </source>
</evidence>
<dbReference type="eggNOG" id="arCOG01782">
    <property type="taxonomic scope" value="Archaea"/>
</dbReference>
<organism evidence="5 6">
    <name type="scientific">Candidatus Nitrososphaera evergladensis SR1</name>
    <dbReference type="NCBI Taxonomy" id="1459636"/>
    <lineage>
        <taxon>Archaea</taxon>
        <taxon>Nitrososphaerota</taxon>
        <taxon>Nitrososphaeria</taxon>
        <taxon>Nitrososphaerales</taxon>
        <taxon>Nitrososphaeraceae</taxon>
        <taxon>Nitrososphaera</taxon>
    </lineage>
</organism>
<dbReference type="EMBL" id="CP007174">
    <property type="protein sequence ID" value="AIF84066.1"/>
    <property type="molecule type" value="Genomic_DNA"/>
</dbReference>
<dbReference type="PANTHER" id="PTHR43861:SF1">
    <property type="entry name" value="TRANS-ACONITATE 2-METHYLTRANSFERASE"/>
    <property type="match status" value="1"/>
</dbReference>
<keyword evidence="6" id="KW-1185">Reference proteome</keyword>
<accession>A0A075MR76</accession>
<protein>
    <submittedName>
        <fullName evidence="5">Methylase involved in ubiquinone/menaquinone biosynthesis</fullName>
    </submittedName>
</protein>
<dbReference type="CDD" id="cd02440">
    <property type="entry name" value="AdoMet_MTases"/>
    <property type="match status" value="1"/>
</dbReference>
<evidence type="ECO:0000313" key="5">
    <source>
        <dbReference type="EMBL" id="AIF84066.1"/>
    </source>
</evidence>
<evidence type="ECO:0000256" key="3">
    <source>
        <dbReference type="SAM" id="MobiDB-lite"/>
    </source>
</evidence>
<feature type="compositionally biased region" description="Polar residues" evidence="3">
    <location>
        <begin position="22"/>
        <end position="33"/>
    </location>
</feature>